<dbReference type="AlphaFoldDB" id="A0A0F5IU75"/>
<dbReference type="HOGENOM" id="CLU_105066_3_3_10"/>
<name>A0A0F5IU75_9BACT</name>
<dbReference type="PATRIC" id="fig|927665.4.peg.4064"/>
<protein>
    <recommendedName>
        <fullName evidence="7">HU family DNA-binding protein</fullName>
    </recommendedName>
</protein>
<dbReference type="GeneID" id="69980581"/>
<dbReference type="SMART" id="SM00411">
    <property type="entry name" value="BHL"/>
    <property type="match status" value="1"/>
</dbReference>
<comment type="similarity">
    <text evidence="1 4">Belongs to the bacterial histone-like protein family.</text>
</comment>
<dbReference type="EMBL" id="AQHV01000021">
    <property type="protein sequence ID" value="KKB48727.1"/>
    <property type="molecule type" value="Genomic_DNA"/>
</dbReference>
<dbReference type="InterPro" id="IPR010992">
    <property type="entry name" value="IHF-like_DNA-bd_dom_sf"/>
</dbReference>
<dbReference type="GO" id="GO:0003677">
    <property type="term" value="F:DNA binding"/>
    <property type="evidence" value="ECO:0007669"/>
    <property type="project" value="UniProtKB-KW"/>
</dbReference>
<dbReference type="Pfam" id="PF00216">
    <property type="entry name" value="Bac_DNA_binding"/>
    <property type="match status" value="1"/>
</dbReference>
<dbReference type="SUPFAM" id="SSF47729">
    <property type="entry name" value="IHF-like DNA-binding proteins"/>
    <property type="match status" value="1"/>
</dbReference>
<comment type="caution">
    <text evidence="5">The sequence shown here is derived from an EMBL/GenBank/DDBJ whole genome shotgun (WGS) entry which is preliminary data.</text>
</comment>
<dbReference type="STRING" id="927665.HMPREF1535_03956"/>
<dbReference type="InterPro" id="IPR000119">
    <property type="entry name" value="Hist_DNA-bd"/>
</dbReference>
<dbReference type="GO" id="GO:0030527">
    <property type="term" value="F:structural constituent of chromatin"/>
    <property type="evidence" value="ECO:0007669"/>
    <property type="project" value="InterPro"/>
</dbReference>
<gene>
    <name evidence="5" type="ORF">HMPREF1535_03956</name>
</gene>
<keyword evidence="2" id="KW-0226">DNA condensation</keyword>
<keyword evidence="3" id="KW-0238">DNA-binding</keyword>
<dbReference type="PANTHER" id="PTHR33175">
    <property type="entry name" value="DNA-BINDING PROTEIN HU"/>
    <property type="match status" value="1"/>
</dbReference>
<organism evidence="5 6">
    <name type="scientific">Parabacteroides goldsteinii DSM 19448 = WAL 12034</name>
    <dbReference type="NCBI Taxonomy" id="927665"/>
    <lineage>
        <taxon>Bacteria</taxon>
        <taxon>Pseudomonadati</taxon>
        <taxon>Bacteroidota</taxon>
        <taxon>Bacteroidia</taxon>
        <taxon>Bacteroidales</taxon>
        <taxon>Tannerellaceae</taxon>
        <taxon>Parabacteroides</taxon>
    </lineage>
</organism>
<evidence type="ECO:0008006" key="7">
    <source>
        <dbReference type="Google" id="ProtNLM"/>
    </source>
</evidence>
<reference evidence="5 6" key="1">
    <citation type="submission" date="2013-04" db="EMBL/GenBank/DDBJ databases">
        <title>The Genome Sequence of Parabacteroides goldsteinii DSM 19448.</title>
        <authorList>
            <consortium name="The Broad Institute Genomics Platform"/>
            <person name="Earl A."/>
            <person name="Ward D."/>
            <person name="Feldgarden M."/>
            <person name="Gevers D."/>
            <person name="Martens E."/>
            <person name="Sakamoto M."/>
            <person name="Benno Y."/>
            <person name="Song Y."/>
            <person name="Liu C."/>
            <person name="Lee J."/>
            <person name="Bolanos M."/>
            <person name="Vaisanen M.L."/>
            <person name="Finegold S.M."/>
            <person name="Walker B."/>
            <person name="Young S."/>
            <person name="Zeng Q."/>
            <person name="Gargeya S."/>
            <person name="Fitzgerald M."/>
            <person name="Haas B."/>
            <person name="Abouelleil A."/>
            <person name="Allen A.W."/>
            <person name="Alvarado L."/>
            <person name="Arachchi H.M."/>
            <person name="Berlin A.M."/>
            <person name="Chapman S.B."/>
            <person name="Gainer-Dewar J."/>
            <person name="Goldberg J."/>
            <person name="Griggs A."/>
            <person name="Gujja S."/>
            <person name="Hansen M."/>
            <person name="Howarth C."/>
            <person name="Imamovic A."/>
            <person name="Ireland A."/>
            <person name="Larimer J."/>
            <person name="McCowan C."/>
            <person name="Murphy C."/>
            <person name="Pearson M."/>
            <person name="Poon T.W."/>
            <person name="Priest M."/>
            <person name="Roberts A."/>
            <person name="Saif S."/>
            <person name="Shea T."/>
            <person name="Sisk P."/>
            <person name="Sykes S."/>
            <person name="Wortman J."/>
            <person name="Nusbaum C."/>
            <person name="Birren B."/>
        </authorList>
    </citation>
    <scope>NUCLEOTIDE SEQUENCE [LARGE SCALE GENOMIC DNA]</scope>
    <source>
        <strain evidence="5 6">DSM 19448</strain>
    </source>
</reference>
<sequence length="95" mass="10898">MMNKRELIYSIAEQTGYTQSAVRKVLNTFIDTVFNEVKSENKVRIGGLGVFSPVLQKSRPVRNPQTMEPIMLAPRTTIKFRTADDLVRKLNNQEK</sequence>
<dbReference type="PANTHER" id="PTHR33175:SF3">
    <property type="entry name" value="DNA-BINDING PROTEIN HU-BETA"/>
    <property type="match status" value="1"/>
</dbReference>
<evidence type="ECO:0000256" key="3">
    <source>
        <dbReference type="ARBA" id="ARBA00023125"/>
    </source>
</evidence>
<dbReference type="RefSeq" id="WP_007657030.1">
    <property type="nucleotide sequence ID" value="NZ_KQ033913.1"/>
</dbReference>
<evidence type="ECO:0000256" key="2">
    <source>
        <dbReference type="ARBA" id="ARBA00023067"/>
    </source>
</evidence>
<dbReference type="Gene3D" id="4.10.520.10">
    <property type="entry name" value="IHF-like DNA-binding proteins"/>
    <property type="match status" value="1"/>
</dbReference>
<evidence type="ECO:0000256" key="1">
    <source>
        <dbReference type="ARBA" id="ARBA00010529"/>
    </source>
</evidence>
<evidence type="ECO:0000313" key="5">
    <source>
        <dbReference type="EMBL" id="KKB48727.1"/>
    </source>
</evidence>
<dbReference type="Proteomes" id="UP000033047">
    <property type="component" value="Unassembled WGS sequence"/>
</dbReference>
<accession>A0A0F5IU75</accession>
<proteinExistence type="inferred from homology"/>
<evidence type="ECO:0000256" key="4">
    <source>
        <dbReference type="RuleBase" id="RU003939"/>
    </source>
</evidence>
<evidence type="ECO:0000313" key="6">
    <source>
        <dbReference type="Proteomes" id="UP000033047"/>
    </source>
</evidence>
<dbReference type="GO" id="GO:0030261">
    <property type="term" value="P:chromosome condensation"/>
    <property type="evidence" value="ECO:0007669"/>
    <property type="project" value="UniProtKB-KW"/>
</dbReference>
<dbReference type="CDD" id="cd13831">
    <property type="entry name" value="HU"/>
    <property type="match status" value="1"/>
</dbReference>